<dbReference type="InterPro" id="IPR036875">
    <property type="entry name" value="Znf_CCHC_sf"/>
</dbReference>
<dbReference type="InterPro" id="IPR043502">
    <property type="entry name" value="DNA/RNA_pol_sf"/>
</dbReference>
<dbReference type="AlphaFoldDB" id="A0AAP0BS91"/>
<dbReference type="InterPro" id="IPR013103">
    <property type="entry name" value="RVT_2"/>
</dbReference>
<dbReference type="Gene3D" id="4.10.60.10">
    <property type="entry name" value="Zinc finger, CCHC-type"/>
    <property type="match status" value="1"/>
</dbReference>
<reference evidence="3 4" key="1">
    <citation type="journal article" date="2022" name="Nat. Plants">
        <title>Genomes of leafy and leafless Platanthera orchids illuminate the evolution of mycoheterotrophy.</title>
        <authorList>
            <person name="Li M.H."/>
            <person name="Liu K.W."/>
            <person name="Li Z."/>
            <person name="Lu H.C."/>
            <person name="Ye Q.L."/>
            <person name="Zhang D."/>
            <person name="Wang J.Y."/>
            <person name="Li Y.F."/>
            <person name="Zhong Z.M."/>
            <person name="Liu X."/>
            <person name="Yu X."/>
            <person name="Liu D.K."/>
            <person name="Tu X.D."/>
            <person name="Liu B."/>
            <person name="Hao Y."/>
            <person name="Liao X.Y."/>
            <person name="Jiang Y.T."/>
            <person name="Sun W.H."/>
            <person name="Chen J."/>
            <person name="Chen Y.Q."/>
            <person name="Ai Y."/>
            <person name="Zhai J.W."/>
            <person name="Wu S.S."/>
            <person name="Zhou Z."/>
            <person name="Hsiao Y.Y."/>
            <person name="Wu W.L."/>
            <person name="Chen Y.Y."/>
            <person name="Lin Y.F."/>
            <person name="Hsu J.L."/>
            <person name="Li C.Y."/>
            <person name="Wang Z.W."/>
            <person name="Zhao X."/>
            <person name="Zhong W.Y."/>
            <person name="Ma X.K."/>
            <person name="Ma L."/>
            <person name="Huang J."/>
            <person name="Chen G.Z."/>
            <person name="Huang M.Z."/>
            <person name="Huang L."/>
            <person name="Peng D.H."/>
            <person name="Luo Y.B."/>
            <person name="Zou S.Q."/>
            <person name="Chen S.P."/>
            <person name="Lan S."/>
            <person name="Tsai W.C."/>
            <person name="Van de Peer Y."/>
            <person name="Liu Z.J."/>
        </authorList>
    </citation>
    <scope>NUCLEOTIDE SEQUENCE [LARGE SCALE GENOMIC DNA]</scope>
    <source>
        <strain evidence="3">Lor287</strain>
    </source>
</reference>
<dbReference type="CDD" id="cd09272">
    <property type="entry name" value="RNase_HI_RT_Ty1"/>
    <property type="match status" value="1"/>
</dbReference>
<dbReference type="Pfam" id="PF00098">
    <property type="entry name" value="zf-CCHC"/>
    <property type="match status" value="1"/>
</dbReference>
<dbReference type="InterPro" id="IPR001878">
    <property type="entry name" value="Znf_CCHC"/>
</dbReference>
<keyword evidence="1" id="KW-0479">Metal-binding</keyword>
<protein>
    <recommendedName>
        <fullName evidence="2">CCHC-type domain-containing protein</fullName>
    </recommendedName>
</protein>
<keyword evidence="1" id="KW-0862">Zinc</keyword>
<dbReference type="Pfam" id="PF07727">
    <property type="entry name" value="RVT_2"/>
    <property type="match status" value="1"/>
</dbReference>
<proteinExistence type="predicted"/>
<dbReference type="SUPFAM" id="SSF56672">
    <property type="entry name" value="DNA/RNA polymerases"/>
    <property type="match status" value="1"/>
</dbReference>
<evidence type="ECO:0000259" key="2">
    <source>
        <dbReference type="PROSITE" id="PS50158"/>
    </source>
</evidence>
<organism evidence="3 4">
    <name type="scientific">Platanthera zijinensis</name>
    <dbReference type="NCBI Taxonomy" id="2320716"/>
    <lineage>
        <taxon>Eukaryota</taxon>
        <taxon>Viridiplantae</taxon>
        <taxon>Streptophyta</taxon>
        <taxon>Embryophyta</taxon>
        <taxon>Tracheophyta</taxon>
        <taxon>Spermatophyta</taxon>
        <taxon>Magnoliopsida</taxon>
        <taxon>Liliopsida</taxon>
        <taxon>Asparagales</taxon>
        <taxon>Orchidaceae</taxon>
        <taxon>Orchidoideae</taxon>
        <taxon>Orchideae</taxon>
        <taxon>Orchidinae</taxon>
        <taxon>Platanthera</taxon>
    </lineage>
</organism>
<dbReference type="PANTHER" id="PTHR11439">
    <property type="entry name" value="GAG-POL-RELATED RETROTRANSPOSON"/>
    <property type="match status" value="1"/>
</dbReference>
<dbReference type="SUPFAM" id="SSF57756">
    <property type="entry name" value="Retrovirus zinc finger-like domains"/>
    <property type="match status" value="1"/>
</dbReference>
<sequence>MFCVFTVVPDSAVRPLPIVIEAFLKAVCGSRGRKRCFFFSNRDRGSLPLADLGSHPDLDVGLSPAALWFFLDPIAAQIAKGVLSLAEFLLCPQLILLLRLSPDLGNLLVEEKSSSPAQILIFFLVAIIHIVQIFEIYQWKIKSSFKNSDLHFSDMPKVTSYDIVKLQSFDLSEFHAWKLHVQLGMKEREIFYTVLSDFATTEEDVNELQWRKDEDFCRDYHLNSLNPRLALTYSSHKTAKEIWDRLNAHFQKEEGLSRTLLGERLFTSKFNLNSSITSQIIELESLRLKLADDKSDISENLFVWLILSKLPPEWLTFKTEMHRLKEKIALDELKRKPPTPKSEATSQLLPKKPSFKKKRGKCHNCGKWGHWAADCKAPKKKEEAPQNVANMANMSYDTVILVEPEAGPSSIAPQPLEVESVPLRASTRESIPKNFEAIDDEMDSLLYNNTWHLVDLSKGAKVLKCKWVLKKKLHSDGSIARILLALAYIENFIVHQMDVKIAFLNGELDEEIYMAQPEGYVQKDQKDKVCKLDKSIYGLKQAPKMWHMKFDQVVKSLGFQSSLSDKCLYHRSLSDQTVIICLYVDDMLILGSNLAAVRDIKSTLAKAFDMKDLGPVDTLLGMKVSVDKGRVTLSQAHYIEQLLSTWGYDNCRPAETPFDHNVKLSSNEETSINQVKYSKIIGSLMYATSCTRPDIAFSVSMLSRFTSNPGKEHWEALDRLLRYLSGTKDHALCYTGYPPTMKGHSDASWCSEAGNSKSTSGYIFTLRGAAITWKSKRQTCIALSSMEAELFALALAGEEADWIMNLILDILLSKLQVNSLSLYCDNQAAVQVVKNALYNTNRRHIRLRHALLNYLKEQGIITLIDGSNRDIPYRITDIAAMSRSSKSFRLKQISGVPGIGGALVDWDPDHDDLLDDEI</sequence>
<feature type="domain" description="CCHC-type" evidence="2">
    <location>
        <begin position="361"/>
        <end position="376"/>
    </location>
</feature>
<dbReference type="SMART" id="SM00343">
    <property type="entry name" value="ZnF_C2HC"/>
    <property type="match status" value="1"/>
</dbReference>
<keyword evidence="1" id="KW-0863">Zinc-finger</keyword>
<dbReference type="EMBL" id="JBBWWQ010000005">
    <property type="protein sequence ID" value="KAK8946931.1"/>
    <property type="molecule type" value="Genomic_DNA"/>
</dbReference>
<dbReference type="Proteomes" id="UP001418222">
    <property type="component" value="Unassembled WGS sequence"/>
</dbReference>
<dbReference type="GO" id="GO:0008270">
    <property type="term" value="F:zinc ion binding"/>
    <property type="evidence" value="ECO:0007669"/>
    <property type="project" value="UniProtKB-KW"/>
</dbReference>
<evidence type="ECO:0000256" key="1">
    <source>
        <dbReference type="PROSITE-ProRule" id="PRU00047"/>
    </source>
</evidence>
<evidence type="ECO:0000313" key="3">
    <source>
        <dbReference type="EMBL" id="KAK8946931.1"/>
    </source>
</evidence>
<gene>
    <name evidence="3" type="ORF">KSP39_PZI007096</name>
</gene>
<dbReference type="PROSITE" id="PS50158">
    <property type="entry name" value="ZF_CCHC"/>
    <property type="match status" value="1"/>
</dbReference>
<dbReference type="PANTHER" id="PTHR11439:SF440">
    <property type="entry name" value="INTEGRASE CATALYTIC DOMAIN-CONTAINING PROTEIN"/>
    <property type="match status" value="1"/>
</dbReference>
<comment type="caution">
    <text evidence="3">The sequence shown here is derived from an EMBL/GenBank/DDBJ whole genome shotgun (WGS) entry which is preliminary data.</text>
</comment>
<name>A0AAP0BS91_9ASPA</name>
<dbReference type="GO" id="GO:0003676">
    <property type="term" value="F:nucleic acid binding"/>
    <property type="evidence" value="ECO:0007669"/>
    <property type="project" value="InterPro"/>
</dbReference>
<evidence type="ECO:0000313" key="4">
    <source>
        <dbReference type="Proteomes" id="UP001418222"/>
    </source>
</evidence>
<dbReference type="Pfam" id="PF14223">
    <property type="entry name" value="Retrotran_gag_2"/>
    <property type="match status" value="1"/>
</dbReference>
<keyword evidence="4" id="KW-1185">Reference proteome</keyword>
<accession>A0AAP0BS91</accession>